<dbReference type="CDD" id="cd09731">
    <property type="entry name" value="Cse2_I-E"/>
    <property type="match status" value="1"/>
</dbReference>
<gene>
    <name evidence="1" type="ORF">A6M23_11580</name>
</gene>
<keyword evidence="2" id="KW-1185">Reference proteome</keyword>
<dbReference type="Proteomes" id="UP000095008">
    <property type="component" value="Unassembled WGS sequence"/>
</dbReference>
<proteinExistence type="predicted"/>
<dbReference type="InterPro" id="IPR013382">
    <property type="entry name" value="CRISPR-assoc_prot_Cse2"/>
</dbReference>
<sequence length="182" mass="20713">MTMQPSVLEKKESKEIAFVDYIIRRCKQEGGTRAQLSRADNPATEYQSWDILAGFHVHLDWEDQRLPYALIAAAIARGKIEKNGSLGVGSAIARCYADGNQSDQAKMKLRRLLACDTTAEVCRIMRPLISLMFSRGITHLDYAALLKDLLLFHWDTHQTRIKSRWAQDFYGKSEKQEGVAHE</sequence>
<dbReference type="AlphaFoldDB" id="A0A1C2I6D9"/>
<dbReference type="InterPro" id="IPR038287">
    <property type="entry name" value="Cse2_sf"/>
</dbReference>
<evidence type="ECO:0000313" key="1">
    <source>
        <dbReference type="EMBL" id="OCX71575.1"/>
    </source>
</evidence>
<comment type="caution">
    <text evidence="1">The sequence shown here is derived from an EMBL/GenBank/DDBJ whole genome shotgun (WGS) entry which is preliminary data.</text>
</comment>
<protein>
    <submittedName>
        <fullName evidence="1">Type I-E CRISPR-associated protein Cse2/CasB</fullName>
    </submittedName>
</protein>
<dbReference type="RefSeq" id="WP_065973947.1">
    <property type="nucleotide sequence ID" value="NZ_LWRY01000131.1"/>
</dbReference>
<dbReference type="NCBIfam" id="TIGR02548">
    <property type="entry name" value="casB_cse2"/>
    <property type="match status" value="1"/>
</dbReference>
<reference evidence="1" key="1">
    <citation type="journal article" date="2016" name="Int. J. Mol. Sci.">
        <title>Comparative genomics of the extreme acidophile Acidithiobacillus thiooxidans reveals intraspecific divergence and niche adaptation.</title>
        <authorList>
            <person name="Zhang X."/>
            <person name="Feng X."/>
            <person name="Tao J."/>
            <person name="Ma L."/>
            <person name="Xiao Y."/>
            <person name="Liang Y."/>
            <person name="Liu X."/>
            <person name="Yin H."/>
        </authorList>
    </citation>
    <scope>NUCLEOTIDE SEQUENCE [LARGE SCALE GENOMIC DNA]</scope>
    <source>
        <strain evidence="1">DXS-W</strain>
    </source>
</reference>
<dbReference type="EMBL" id="LWRY01000131">
    <property type="protein sequence ID" value="OCX71575.1"/>
    <property type="molecule type" value="Genomic_DNA"/>
</dbReference>
<dbReference type="Gene3D" id="1.10.520.40">
    <property type="entry name" value="CRISPR-associated protein Cse2"/>
    <property type="match status" value="1"/>
</dbReference>
<organism evidence="1 2">
    <name type="scientific">Acidithiobacillus thiooxidans</name>
    <name type="common">Thiobacillus thiooxidans</name>
    <dbReference type="NCBI Taxonomy" id="930"/>
    <lineage>
        <taxon>Bacteria</taxon>
        <taxon>Pseudomonadati</taxon>
        <taxon>Pseudomonadota</taxon>
        <taxon>Acidithiobacillia</taxon>
        <taxon>Acidithiobacillales</taxon>
        <taxon>Acidithiobacillaceae</taxon>
        <taxon>Acidithiobacillus</taxon>
    </lineage>
</organism>
<dbReference type="OrthoDB" id="8560528at2"/>
<evidence type="ECO:0000313" key="2">
    <source>
        <dbReference type="Proteomes" id="UP000095008"/>
    </source>
</evidence>
<dbReference type="Pfam" id="PF09485">
    <property type="entry name" value="CRISPR_Cse2"/>
    <property type="match status" value="1"/>
</dbReference>
<name>A0A1C2I6D9_ACITH</name>
<accession>A0A1C2I6D9</accession>